<evidence type="ECO:0000256" key="4">
    <source>
        <dbReference type="ARBA" id="ARBA00022840"/>
    </source>
</evidence>
<dbReference type="EC" id="6.3.4.19" evidence="6"/>
<dbReference type="InterPro" id="IPR014729">
    <property type="entry name" value="Rossmann-like_a/b/a_fold"/>
</dbReference>
<dbReference type="GO" id="GO:0006400">
    <property type="term" value="P:tRNA modification"/>
    <property type="evidence" value="ECO:0007669"/>
    <property type="project" value="UniProtKB-UniRule"/>
</dbReference>
<dbReference type="EMBL" id="CP019937">
    <property type="protein sequence ID" value="ARO15090.1"/>
    <property type="molecule type" value="Genomic_DNA"/>
</dbReference>
<dbReference type="NCBIfam" id="TIGR02432">
    <property type="entry name" value="lysidine_TilS_N"/>
    <property type="match status" value="1"/>
</dbReference>
<keyword evidence="6" id="KW-0963">Cytoplasm</keyword>
<dbReference type="InterPro" id="IPR012795">
    <property type="entry name" value="tRNA_Ile_lys_synt_N"/>
</dbReference>
<keyword evidence="9" id="KW-1185">Reference proteome</keyword>
<dbReference type="PANTHER" id="PTHR43033:SF5">
    <property type="entry name" value="TRNA(ILE)-LYSIDINE SYNTHETASE"/>
    <property type="match status" value="1"/>
</dbReference>
<reference evidence="8 9" key="1">
    <citation type="submission" date="2017-02" db="EMBL/GenBank/DDBJ databases">
        <title>Ketogulonicigenium robustum SPU B003 Genome sequencing and assembly.</title>
        <authorList>
            <person name="Li Y."/>
            <person name="Liu L."/>
            <person name="Wang C."/>
            <person name="Zhang M."/>
            <person name="Zhang T."/>
            <person name="Zhang Y."/>
        </authorList>
    </citation>
    <scope>NUCLEOTIDE SEQUENCE [LARGE SCALE GENOMIC DNA]</scope>
    <source>
        <strain evidence="8 9">SPU_B003</strain>
    </source>
</reference>
<protein>
    <recommendedName>
        <fullName evidence="6">tRNA(Ile)-lysidine synthase</fullName>
        <ecNumber evidence="6">6.3.4.19</ecNumber>
    </recommendedName>
    <alternativeName>
        <fullName evidence="6">tRNA(Ile)-2-lysyl-cytidine synthase</fullName>
    </alternativeName>
    <alternativeName>
        <fullName evidence="6">tRNA(Ile)-lysidine synthetase</fullName>
    </alternativeName>
</protein>
<dbReference type="OrthoDB" id="9807403at2"/>
<sequence>MADEAGLRAVSRAAADFAAGHSGPIGVAVSGGGDSLAALLALHAVAAGRVFAATVDHGLRAASLAEAEGVGRLCAARGIQHQILSWNADDGAGNLSARARAARYALLKGWAQRTGIAAVVVAHNREDLAETFLMNLGRSAGIDGLAAMRDSWTQGSVTFYRPFLGCSRTALRAWLQAQGQAWVDDPSNADPHYQRVKVRQVLPALEQAGIDAASIASTAAHLSSERAALDWALGTAIGDATTAAGEVVVPLDTYRSLPDALRRRLLMQAVDWIAGAGYPPRGAALSAVAQALADGAGRRTLGGCVFSSGARVLRIAREPAAVAAGPVPLGQVFDGRWGVVTPASSLGDEVIAPLGAAISQFPAWRRSGFSRAALISGPAIWQDGRMIAAPLLQPEAKWTLELVRNFRMTRVSH</sequence>
<gene>
    <name evidence="6 8" type="primary">tilS</name>
    <name evidence="8" type="ORF">BVG79_01746</name>
</gene>
<dbReference type="PANTHER" id="PTHR43033">
    <property type="entry name" value="TRNA(ILE)-LYSIDINE SYNTHASE-RELATED"/>
    <property type="match status" value="1"/>
</dbReference>
<comment type="similarity">
    <text evidence="6">Belongs to the tRNA(Ile)-lysidine synthase family.</text>
</comment>
<dbReference type="KEGG" id="kro:BVG79_01746"/>
<evidence type="ECO:0000256" key="5">
    <source>
        <dbReference type="ARBA" id="ARBA00048539"/>
    </source>
</evidence>
<dbReference type="InterPro" id="IPR011063">
    <property type="entry name" value="TilS/TtcA_N"/>
</dbReference>
<dbReference type="Pfam" id="PF01171">
    <property type="entry name" value="ATP_bind_3"/>
    <property type="match status" value="1"/>
</dbReference>
<name>A0A1W6P189_9RHOB</name>
<comment type="catalytic activity">
    <reaction evidence="5 6">
        <text>cytidine(34) in tRNA(Ile2) + L-lysine + ATP = lysidine(34) in tRNA(Ile2) + AMP + diphosphate + H(+)</text>
        <dbReference type="Rhea" id="RHEA:43744"/>
        <dbReference type="Rhea" id="RHEA-COMP:10625"/>
        <dbReference type="Rhea" id="RHEA-COMP:10670"/>
        <dbReference type="ChEBI" id="CHEBI:15378"/>
        <dbReference type="ChEBI" id="CHEBI:30616"/>
        <dbReference type="ChEBI" id="CHEBI:32551"/>
        <dbReference type="ChEBI" id="CHEBI:33019"/>
        <dbReference type="ChEBI" id="CHEBI:82748"/>
        <dbReference type="ChEBI" id="CHEBI:83665"/>
        <dbReference type="ChEBI" id="CHEBI:456215"/>
        <dbReference type="EC" id="6.3.4.19"/>
    </reaction>
</comment>
<feature type="binding site" evidence="6">
    <location>
        <begin position="30"/>
        <end position="35"/>
    </location>
    <ligand>
        <name>ATP</name>
        <dbReference type="ChEBI" id="CHEBI:30616"/>
    </ligand>
</feature>
<dbReference type="RefSeq" id="WP_085786532.1">
    <property type="nucleotide sequence ID" value="NZ_CP019937.1"/>
</dbReference>
<evidence type="ECO:0000256" key="6">
    <source>
        <dbReference type="HAMAP-Rule" id="MF_01161"/>
    </source>
</evidence>
<dbReference type="HAMAP" id="MF_01161">
    <property type="entry name" value="tRNA_Ile_lys_synt"/>
    <property type="match status" value="1"/>
</dbReference>
<evidence type="ECO:0000256" key="3">
    <source>
        <dbReference type="ARBA" id="ARBA00022741"/>
    </source>
</evidence>
<dbReference type="GO" id="GO:0005524">
    <property type="term" value="F:ATP binding"/>
    <property type="evidence" value="ECO:0007669"/>
    <property type="project" value="UniProtKB-UniRule"/>
</dbReference>
<dbReference type="Gene3D" id="3.40.50.620">
    <property type="entry name" value="HUPs"/>
    <property type="match status" value="1"/>
</dbReference>
<dbReference type="GO" id="GO:0005737">
    <property type="term" value="C:cytoplasm"/>
    <property type="evidence" value="ECO:0007669"/>
    <property type="project" value="UniProtKB-SubCell"/>
</dbReference>
<proteinExistence type="inferred from homology"/>
<evidence type="ECO:0000259" key="7">
    <source>
        <dbReference type="Pfam" id="PF01171"/>
    </source>
</evidence>
<keyword evidence="2 6" id="KW-0819">tRNA processing</keyword>
<dbReference type="InterPro" id="IPR012094">
    <property type="entry name" value="tRNA_Ile_lys_synt"/>
</dbReference>
<dbReference type="SUPFAM" id="SSF52402">
    <property type="entry name" value="Adenine nucleotide alpha hydrolases-like"/>
    <property type="match status" value="1"/>
</dbReference>
<comment type="function">
    <text evidence="6">Ligates lysine onto the cytidine present at position 34 of the AUA codon-specific tRNA(Ile) that contains the anticodon CAU, in an ATP-dependent manner. Cytidine is converted to lysidine, thus changing the amino acid specificity of the tRNA from methionine to isoleucine.</text>
</comment>
<dbReference type="GO" id="GO:0032267">
    <property type="term" value="F:tRNA(Ile)-lysidine synthase activity"/>
    <property type="evidence" value="ECO:0007669"/>
    <property type="project" value="UniProtKB-EC"/>
</dbReference>
<evidence type="ECO:0000256" key="1">
    <source>
        <dbReference type="ARBA" id="ARBA00022598"/>
    </source>
</evidence>
<comment type="domain">
    <text evidence="6">The N-terminal region contains the highly conserved SGGXDS motif, predicted to be a P-loop motif involved in ATP binding.</text>
</comment>
<keyword evidence="4 6" id="KW-0067">ATP-binding</keyword>
<evidence type="ECO:0000256" key="2">
    <source>
        <dbReference type="ARBA" id="ARBA00022694"/>
    </source>
</evidence>
<keyword evidence="3 6" id="KW-0547">Nucleotide-binding</keyword>
<accession>A0A1W6P189</accession>
<feature type="domain" description="tRNA(Ile)-lysidine/2-thiocytidine synthase N-terminal" evidence="7">
    <location>
        <begin position="26"/>
        <end position="200"/>
    </location>
</feature>
<comment type="subcellular location">
    <subcellularLocation>
        <location evidence="6">Cytoplasm</location>
    </subcellularLocation>
</comment>
<evidence type="ECO:0000313" key="9">
    <source>
        <dbReference type="Proteomes" id="UP000242447"/>
    </source>
</evidence>
<evidence type="ECO:0000313" key="8">
    <source>
        <dbReference type="EMBL" id="ARO15090.1"/>
    </source>
</evidence>
<dbReference type="Proteomes" id="UP000242447">
    <property type="component" value="Chromosome"/>
</dbReference>
<keyword evidence="1 6" id="KW-0436">Ligase</keyword>
<dbReference type="AlphaFoldDB" id="A0A1W6P189"/>
<dbReference type="STRING" id="92947.BVG79_01746"/>
<dbReference type="CDD" id="cd01992">
    <property type="entry name" value="TilS_N"/>
    <property type="match status" value="1"/>
</dbReference>
<organism evidence="8 9">
    <name type="scientific">Ketogulonicigenium robustum</name>
    <dbReference type="NCBI Taxonomy" id="92947"/>
    <lineage>
        <taxon>Bacteria</taxon>
        <taxon>Pseudomonadati</taxon>
        <taxon>Pseudomonadota</taxon>
        <taxon>Alphaproteobacteria</taxon>
        <taxon>Rhodobacterales</taxon>
        <taxon>Roseobacteraceae</taxon>
        <taxon>Ketogulonicigenium</taxon>
    </lineage>
</organism>